<dbReference type="EMBL" id="CM044705">
    <property type="protein sequence ID" value="KAI5663920.1"/>
    <property type="molecule type" value="Genomic_DNA"/>
</dbReference>
<evidence type="ECO:0000313" key="1">
    <source>
        <dbReference type="EMBL" id="KAI5663920.1"/>
    </source>
</evidence>
<proteinExistence type="predicted"/>
<dbReference type="Proteomes" id="UP001060085">
    <property type="component" value="Linkage Group LG05"/>
</dbReference>
<protein>
    <submittedName>
        <fullName evidence="1">Uncharacterized protein</fullName>
    </submittedName>
</protein>
<keyword evidence="2" id="KW-1185">Reference proteome</keyword>
<gene>
    <name evidence="1" type="ORF">M9H77_23243</name>
</gene>
<comment type="caution">
    <text evidence="1">The sequence shown here is derived from an EMBL/GenBank/DDBJ whole genome shotgun (WGS) entry which is preliminary data.</text>
</comment>
<name>A0ACC0AUH5_CATRO</name>
<reference evidence="2" key="1">
    <citation type="journal article" date="2023" name="Nat. Plants">
        <title>Single-cell RNA sequencing provides a high-resolution roadmap for understanding the multicellular compartmentation of specialized metabolism.</title>
        <authorList>
            <person name="Sun S."/>
            <person name="Shen X."/>
            <person name="Li Y."/>
            <person name="Li Y."/>
            <person name="Wang S."/>
            <person name="Li R."/>
            <person name="Zhang H."/>
            <person name="Shen G."/>
            <person name="Guo B."/>
            <person name="Wei J."/>
            <person name="Xu J."/>
            <person name="St-Pierre B."/>
            <person name="Chen S."/>
            <person name="Sun C."/>
        </authorList>
    </citation>
    <scope>NUCLEOTIDE SEQUENCE [LARGE SCALE GENOMIC DNA]</scope>
</reference>
<accession>A0ACC0AUH5</accession>
<evidence type="ECO:0000313" key="2">
    <source>
        <dbReference type="Proteomes" id="UP001060085"/>
    </source>
</evidence>
<organism evidence="1 2">
    <name type="scientific">Catharanthus roseus</name>
    <name type="common">Madagascar periwinkle</name>
    <name type="synonym">Vinca rosea</name>
    <dbReference type="NCBI Taxonomy" id="4058"/>
    <lineage>
        <taxon>Eukaryota</taxon>
        <taxon>Viridiplantae</taxon>
        <taxon>Streptophyta</taxon>
        <taxon>Embryophyta</taxon>
        <taxon>Tracheophyta</taxon>
        <taxon>Spermatophyta</taxon>
        <taxon>Magnoliopsida</taxon>
        <taxon>eudicotyledons</taxon>
        <taxon>Gunneridae</taxon>
        <taxon>Pentapetalae</taxon>
        <taxon>asterids</taxon>
        <taxon>lamiids</taxon>
        <taxon>Gentianales</taxon>
        <taxon>Apocynaceae</taxon>
        <taxon>Rauvolfioideae</taxon>
        <taxon>Vinceae</taxon>
        <taxon>Catharanthinae</taxon>
        <taxon>Catharanthus</taxon>
    </lineage>
</organism>
<sequence length="549" mass="61698">MEYNWPNPSWKSIEAKSKLEDYHSNGNGVNAYVGSNHGHGNFISRGHDGYGNFTPRRLVEVANFSSYAKSFEHTSYDDYGGYERVNAIYDYFEHSPYDCYEEYHHSYGREVYSESLYDENICGRKNQNECEKEKEYELEKKENIEENEWFIEKQESIEEEQNKKEDPLLNSGSMFDPSCHDFGFMNNASIDSIVVGVRLECALLDILHDKCVEKFVENVVGLSLLAAAVTSPAPGLTGKLELYLASIVLYGSSSNSKPKLWLLQRQREPLKLCGECPSASSLPFLSSIVDFFLGSSRFRLSVPAISVVRFWVVHKIGSSMSVSFFGVPFLWLCEIRSSASVSRSIGFFQDWLLRIIVPGQKGMAHSQALGDGVVQKGAKDNVTCDTSCVPETSASNSKPLGSKETPSASVQTLGVQNKSSKKNKTFVSLFQDNWNPSEEIALSKVEDQGDEVVVQLDEIDDVIETWGYSLVGYVAGGFPGIEARISYERVLVEVDLAKELVSEIVIILPFDRVRQQNVVYENVPKSCLMCQIFRHSLDGYYKTKQAKET</sequence>